<sequence length="63" mass="7168">MYEPGLKELLKRNLEQGRIHFHINGAEVYPRADVLMIAVGTPQQADGQADLQYVFQAAKKRWG</sequence>
<dbReference type="InterPro" id="IPR036291">
    <property type="entry name" value="NAD(P)-bd_dom_sf"/>
</dbReference>
<proteinExistence type="predicted"/>
<evidence type="ECO:0000313" key="3">
    <source>
        <dbReference type="Proteomes" id="UP000464658"/>
    </source>
</evidence>
<protein>
    <recommendedName>
        <fullName evidence="1">UDP-glucose/GDP-mannose dehydrogenase N-terminal domain-containing protein</fullName>
    </recommendedName>
</protein>
<dbReference type="Proteomes" id="UP000464658">
    <property type="component" value="Chromosome"/>
</dbReference>
<name>A0A5S9MI56_BACIA</name>
<dbReference type="AlphaFoldDB" id="A0A5S9MI56"/>
<evidence type="ECO:0000259" key="1">
    <source>
        <dbReference type="Pfam" id="PF03721"/>
    </source>
</evidence>
<gene>
    <name evidence="2" type="ORF">BsIDN1_64010</name>
</gene>
<dbReference type="Gene3D" id="3.40.50.720">
    <property type="entry name" value="NAD(P)-binding Rossmann-like Domain"/>
    <property type="match status" value="1"/>
</dbReference>
<dbReference type="PANTHER" id="PTHR43750:SF3">
    <property type="entry name" value="UDP-GLUCOSE 6-DEHYDROGENASE TUAD"/>
    <property type="match status" value="1"/>
</dbReference>
<dbReference type="SUPFAM" id="SSF51735">
    <property type="entry name" value="NAD(P)-binding Rossmann-fold domains"/>
    <property type="match status" value="1"/>
</dbReference>
<dbReference type="PANTHER" id="PTHR43750">
    <property type="entry name" value="UDP-GLUCOSE 6-DEHYDROGENASE TUAD"/>
    <property type="match status" value="1"/>
</dbReference>
<reference evidence="2 3" key="1">
    <citation type="submission" date="2019-12" db="EMBL/GenBank/DDBJ databases">
        <title>Full genome sequence of a Bacillus safensis strain isolated from commercially available natto in Indonesia.</title>
        <authorList>
            <person name="Yoshida M."/>
            <person name="Uomi M."/>
            <person name="Waturangi D."/>
            <person name="Ekaputri J.J."/>
            <person name="Setiamarga D.H.E."/>
        </authorList>
    </citation>
    <scope>NUCLEOTIDE SEQUENCE [LARGE SCALE GENOMIC DNA]</scope>
    <source>
        <strain evidence="2 3">IDN1</strain>
    </source>
</reference>
<dbReference type="InterPro" id="IPR001732">
    <property type="entry name" value="UDP-Glc/GDP-Man_DH_N"/>
</dbReference>
<dbReference type="GO" id="GO:0051287">
    <property type="term" value="F:NAD binding"/>
    <property type="evidence" value="ECO:0007669"/>
    <property type="project" value="InterPro"/>
</dbReference>
<evidence type="ECO:0000313" key="2">
    <source>
        <dbReference type="EMBL" id="BBP92783.1"/>
    </source>
</evidence>
<accession>A0A5S9MI56</accession>
<dbReference type="EMBL" id="AP021906">
    <property type="protein sequence ID" value="BBP92783.1"/>
    <property type="molecule type" value="Genomic_DNA"/>
</dbReference>
<feature type="domain" description="UDP-glucose/GDP-mannose dehydrogenase N-terminal" evidence="1">
    <location>
        <begin position="1"/>
        <end position="60"/>
    </location>
</feature>
<dbReference type="GO" id="GO:0016616">
    <property type="term" value="F:oxidoreductase activity, acting on the CH-OH group of donors, NAD or NADP as acceptor"/>
    <property type="evidence" value="ECO:0007669"/>
    <property type="project" value="InterPro"/>
</dbReference>
<organism evidence="2 3">
    <name type="scientific">Bacillus safensis</name>
    <dbReference type="NCBI Taxonomy" id="561879"/>
    <lineage>
        <taxon>Bacteria</taxon>
        <taxon>Bacillati</taxon>
        <taxon>Bacillota</taxon>
        <taxon>Bacilli</taxon>
        <taxon>Bacillales</taxon>
        <taxon>Bacillaceae</taxon>
        <taxon>Bacillus</taxon>
    </lineage>
</organism>
<dbReference type="Pfam" id="PF03721">
    <property type="entry name" value="UDPG_MGDP_dh_N"/>
    <property type="match status" value="1"/>
</dbReference>